<name>A0ABU0LTW7_9HYPH</name>
<dbReference type="Proteomes" id="UP001235094">
    <property type="component" value="Unassembled WGS sequence"/>
</dbReference>
<dbReference type="RefSeq" id="WP_306890800.1">
    <property type="nucleotide sequence ID" value="NZ_JAUSVR010000010.1"/>
</dbReference>
<reference evidence="1 2" key="1">
    <citation type="submission" date="2023-07" db="EMBL/GenBank/DDBJ databases">
        <title>Genomic Encyclopedia of Type Strains, Phase IV (KMG-IV): sequencing the most valuable type-strain genomes for metagenomic binning, comparative biology and taxonomic classification.</title>
        <authorList>
            <person name="Goeker M."/>
        </authorList>
    </citation>
    <scope>NUCLEOTIDE SEQUENCE [LARGE SCALE GENOMIC DNA]</scope>
    <source>
        <strain evidence="1 2">DSM 15561</strain>
    </source>
</reference>
<organism evidence="1 2">
    <name type="scientific">Ancylobacter amanitiformis</name>
    <dbReference type="NCBI Taxonomy" id="217069"/>
    <lineage>
        <taxon>Bacteria</taxon>
        <taxon>Pseudomonadati</taxon>
        <taxon>Pseudomonadota</taxon>
        <taxon>Alphaproteobacteria</taxon>
        <taxon>Hyphomicrobiales</taxon>
        <taxon>Xanthobacteraceae</taxon>
        <taxon>Ancylobacter</taxon>
    </lineage>
</organism>
<sequence length="42" mass="4458">MAQQIATEHGPLVRKLILVGTAPRAFSSEVDSGSCEENASEQ</sequence>
<evidence type="ECO:0000313" key="2">
    <source>
        <dbReference type="Proteomes" id="UP001235094"/>
    </source>
</evidence>
<protein>
    <submittedName>
        <fullName evidence="1">Pimeloyl-ACP methyl ester carboxylesterase</fullName>
    </submittedName>
</protein>
<gene>
    <name evidence="1" type="ORF">QOZ99_003016</name>
</gene>
<evidence type="ECO:0000313" key="1">
    <source>
        <dbReference type="EMBL" id="MDQ0512114.1"/>
    </source>
</evidence>
<accession>A0ABU0LTW7</accession>
<proteinExistence type="predicted"/>
<dbReference type="EMBL" id="JAUSVR010000010">
    <property type="protein sequence ID" value="MDQ0512114.1"/>
    <property type="molecule type" value="Genomic_DNA"/>
</dbReference>
<comment type="caution">
    <text evidence="1">The sequence shown here is derived from an EMBL/GenBank/DDBJ whole genome shotgun (WGS) entry which is preliminary data.</text>
</comment>
<keyword evidence="2" id="KW-1185">Reference proteome</keyword>